<accession>A0ABY0NXT5</accession>
<reference evidence="5 6" key="1">
    <citation type="submission" date="2016-10" db="EMBL/GenBank/DDBJ databases">
        <authorList>
            <person name="Varghese N."/>
            <person name="Submissions S."/>
        </authorList>
    </citation>
    <scope>NUCLEOTIDE SEQUENCE [LARGE SCALE GENOMIC DNA]</scope>
    <source>
        <strain evidence="5 6">DSM 26672</strain>
    </source>
</reference>
<evidence type="ECO:0000256" key="1">
    <source>
        <dbReference type="ARBA" id="ARBA00023015"/>
    </source>
</evidence>
<dbReference type="RefSeq" id="WP_091857077.1">
    <property type="nucleotide sequence ID" value="NZ_FNBZ01000003.1"/>
</dbReference>
<dbReference type="PANTHER" id="PTHR43537">
    <property type="entry name" value="TRANSCRIPTIONAL REGULATOR, GNTR FAMILY"/>
    <property type="match status" value="1"/>
</dbReference>
<evidence type="ECO:0000313" key="5">
    <source>
        <dbReference type="EMBL" id="SDG33604.1"/>
    </source>
</evidence>
<dbReference type="InterPro" id="IPR036388">
    <property type="entry name" value="WH-like_DNA-bd_sf"/>
</dbReference>
<dbReference type="PRINTS" id="PR00035">
    <property type="entry name" value="HTHGNTR"/>
</dbReference>
<evidence type="ECO:0000256" key="2">
    <source>
        <dbReference type="ARBA" id="ARBA00023125"/>
    </source>
</evidence>
<keyword evidence="3" id="KW-0804">Transcription</keyword>
<proteinExistence type="predicted"/>
<protein>
    <submittedName>
        <fullName evidence="5">DNA-binding transcriptional regulator, GntR family</fullName>
    </submittedName>
</protein>
<dbReference type="EMBL" id="FNBZ01000003">
    <property type="protein sequence ID" value="SDG33604.1"/>
    <property type="molecule type" value="Genomic_DNA"/>
</dbReference>
<dbReference type="InterPro" id="IPR011711">
    <property type="entry name" value="GntR_C"/>
</dbReference>
<dbReference type="SMART" id="SM00345">
    <property type="entry name" value="HTH_GNTR"/>
    <property type="match status" value="1"/>
</dbReference>
<feature type="domain" description="HTH gntR-type" evidence="4">
    <location>
        <begin position="11"/>
        <end position="78"/>
    </location>
</feature>
<dbReference type="InterPro" id="IPR000524">
    <property type="entry name" value="Tscrpt_reg_HTH_GntR"/>
</dbReference>
<evidence type="ECO:0000313" key="6">
    <source>
        <dbReference type="Proteomes" id="UP000199468"/>
    </source>
</evidence>
<organism evidence="5 6">
    <name type="scientific">Bosea robiniae</name>
    <dbReference type="NCBI Taxonomy" id="1036780"/>
    <lineage>
        <taxon>Bacteria</taxon>
        <taxon>Pseudomonadati</taxon>
        <taxon>Pseudomonadota</taxon>
        <taxon>Alphaproteobacteria</taxon>
        <taxon>Hyphomicrobiales</taxon>
        <taxon>Boseaceae</taxon>
        <taxon>Bosea</taxon>
    </lineage>
</organism>
<dbReference type="Pfam" id="PF07729">
    <property type="entry name" value="FCD"/>
    <property type="match status" value="1"/>
</dbReference>
<dbReference type="SUPFAM" id="SSF46785">
    <property type="entry name" value="Winged helix' DNA-binding domain"/>
    <property type="match status" value="1"/>
</dbReference>
<gene>
    <name evidence="5" type="ORF">SAMN05421844_103566</name>
</gene>
<dbReference type="Gene3D" id="1.10.10.10">
    <property type="entry name" value="Winged helix-like DNA-binding domain superfamily/Winged helix DNA-binding domain"/>
    <property type="match status" value="1"/>
</dbReference>
<dbReference type="Gene3D" id="1.20.120.530">
    <property type="entry name" value="GntR ligand-binding domain-like"/>
    <property type="match status" value="1"/>
</dbReference>
<sequence>MDQVLEWRSQSRLLDEVAQALRERIYAGVYAPGATLRQERIATEFGISRTPLREAFRVLERDGLVVNKPGSGVRVATADLPKLLDAYAVREAMDGVAARNAAERATSDEIAKLAELVDLQKKQIADWNPSAYSQSNVDFHLAVIGAARNASLVTLVPLLHLTSQVFAPAFALSSERASAAVAEHSEILDAIQQRKPDEAERVARAHIHATAVRLKAQLAGPQTHIEA</sequence>
<dbReference type="InterPro" id="IPR008920">
    <property type="entry name" value="TF_FadR/GntR_C"/>
</dbReference>
<evidence type="ECO:0000256" key="3">
    <source>
        <dbReference type="ARBA" id="ARBA00023163"/>
    </source>
</evidence>
<name>A0ABY0NXT5_9HYPH</name>
<dbReference type="SUPFAM" id="SSF48008">
    <property type="entry name" value="GntR ligand-binding domain-like"/>
    <property type="match status" value="1"/>
</dbReference>
<evidence type="ECO:0000259" key="4">
    <source>
        <dbReference type="PROSITE" id="PS50949"/>
    </source>
</evidence>
<keyword evidence="6" id="KW-1185">Reference proteome</keyword>
<dbReference type="Pfam" id="PF00392">
    <property type="entry name" value="GntR"/>
    <property type="match status" value="1"/>
</dbReference>
<dbReference type="PROSITE" id="PS50949">
    <property type="entry name" value="HTH_GNTR"/>
    <property type="match status" value="1"/>
</dbReference>
<dbReference type="SMART" id="SM00895">
    <property type="entry name" value="FCD"/>
    <property type="match status" value="1"/>
</dbReference>
<comment type="caution">
    <text evidence="5">The sequence shown here is derived from an EMBL/GenBank/DDBJ whole genome shotgun (WGS) entry which is preliminary data.</text>
</comment>
<keyword evidence="1" id="KW-0805">Transcription regulation</keyword>
<keyword evidence="2 5" id="KW-0238">DNA-binding</keyword>
<dbReference type="Proteomes" id="UP000199468">
    <property type="component" value="Unassembled WGS sequence"/>
</dbReference>
<dbReference type="PANTHER" id="PTHR43537:SF5">
    <property type="entry name" value="UXU OPERON TRANSCRIPTIONAL REGULATOR"/>
    <property type="match status" value="1"/>
</dbReference>
<dbReference type="InterPro" id="IPR036390">
    <property type="entry name" value="WH_DNA-bd_sf"/>
</dbReference>
<dbReference type="CDD" id="cd07377">
    <property type="entry name" value="WHTH_GntR"/>
    <property type="match status" value="1"/>
</dbReference>
<dbReference type="GO" id="GO:0003677">
    <property type="term" value="F:DNA binding"/>
    <property type="evidence" value="ECO:0007669"/>
    <property type="project" value="UniProtKB-KW"/>
</dbReference>